<dbReference type="EMBL" id="QGNW01002415">
    <property type="protein sequence ID" value="RVW19945.1"/>
    <property type="molecule type" value="Genomic_DNA"/>
</dbReference>
<evidence type="ECO:0000313" key="2">
    <source>
        <dbReference type="Proteomes" id="UP000288805"/>
    </source>
</evidence>
<gene>
    <name evidence="1" type="ORF">CK203_116297</name>
</gene>
<protein>
    <submittedName>
        <fullName evidence="1">Uncharacterized protein</fullName>
    </submittedName>
</protein>
<accession>A0A438C9L4</accession>
<sequence length="200" mass="22122">MSELTARMIEALSKALTSIQPPTQQLHQLASSWRHELRSLVTNRRDVCRARINSTTSTATSSTINNRPFLPLSHFPQWNRHMPMFVEKLCVGGDDTNDGEEAAGAVLASRSLKQGPFTAANSLSLNGKFNLVSKSKGPSNDMKCFHCGNSKHTRDTCFKLHGYQIGGMNYKLRGDGMGMGMMVEQAKMQLMARQGRDSLC</sequence>
<evidence type="ECO:0000313" key="1">
    <source>
        <dbReference type="EMBL" id="RVW19945.1"/>
    </source>
</evidence>
<reference evidence="1 2" key="1">
    <citation type="journal article" date="2018" name="PLoS Genet.">
        <title>Population sequencing reveals clonal diversity and ancestral inbreeding in the grapevine cultivar Chardonnay.</title>
        <authorList>
            <person name="Roach M.J."/>
            <person name="Johnson D.L."/>
            <person name="Bohlmann J."/>
            <person name="van Vuuren H.J."/>
            <person name="Jones S.J."/>
            <person name="Pretorius I.S."/>
            <person name="Schmidt S.A."/>
            <person name="Borneman A.R."/>
        </authorList>
    </citation>
    <scope>NUCLEOTIDE SEQUENCE [LARGE SCALE GENOMIC DNA]</scope>
    <source>
        <strain evidence="2">cv. Chardonnay</strain>
        <tissue evidence="1">Leaf</tissue>
    </source>
</reference>
<proteinExistence type="predicted"/>
<name>A0A438C9L4_VITVI</name>
<dbReference type="Proteomes" id="UP000288805">
    <property type="component" value="Unassembled WGS sequence"/>
</dbReference>
<dbReference type="AlphaFoldDB" id="A0A438C9L4"/>
<comment type="caution">
    <text evidence="1">The sequence shown here is derived from an EMBL/GenBank/DDBJ whole genome shotgun (WGS) entry which is preliminary data.</text>
</comment>
<organism evidence="1 2">
    <name type="scientific">Vitis vinifera</name>
    <name type="common">Grape</name>
    <dbReference type="NCBI Taxonomy" id="29760"/>
    <lineage>
        <taxon>Eukaryota</taxon>
        <taxon>Viridiplantae</taxon>
        <taxon>Streptophyta</taxon>
        <taxon>Embryophyta</taxon>
        <taxon>Tracheophyta</taxon>
        <taxon>Spermatophyta</taxon>
        <taxon>Magnoliopsida</taxon>
        <taxon>eudicotyledons</taxon>
        <taxon>Gunneridae</taxon>
        <taxon>Pentapetalae</taxon>
        <taxon>rosids</taxon>
        <taxon>Vitales</taxon>
        <taxon>Vitaceae</taxon>
        <taxon>Viteae</taxon>
        <taxon>Vitis</taxon>
    </lineage>
</organism>